<dbReference type="PRINTS" id="PR01042">
    <property type="entry name" value="TRNASYNTHASP"/>
</dbReference>
<dbReference type="HAMAP" id="MF_00534">
    <property type="entry name" value="Asn_tRNA_synth"/>
    <property type="match status" value="1"/>
</dbReference>
<name>A0ABP0HFK8_9DINO</name>
<evidence type="ECO:0000256" key="6">
    <source>
        <dbReference type="ARBA" id="ARBA00022917"/>
    </source>
</evidence>
<dbReference type="EMBL" id="CAXAMM010000790">
    <property type="protein sequence ID" value="CAK8988947.1"/>
    <property type="molecule type" value="Genomic_DNA"/>
</dbReference>
<dbReference type="PANTHER" id="PTHR22594:SF34">
    <property type="entry name" value="ASPARAGINE--TRNA LIGASE, MITOCHONDRIAL-RELATED"/>
    <property type="match status" value="1"/>
</dbReference>
<dbReference type="InterPro" id="IPR004522">
    <property type="entry name" value="Asn-tRNA-ligase"/>
</dbReference>
<keyword evidence="3 10" id="KW-0436">Ligase</keyword>
<dbReference type="SUPFAM" id="SSF47616">
    <property type="entry name" value="GST C-terminal domain-like"/>
    <property type="match status" value="1"/>
</dbReference>
<evidence type="ECO:0000256" key="3">
    <source>
        <dbReference type="ARBA" id="ARBA00022598"/>
    </source>
</evidence>
<accession>A0ABP0HFK8</accession>
<evidence type="ECO:0000259" key="8">
    <source>
        <dbReference type="PROSITE" id="PS50405"/>
    </source>
</evidence>
<evidence type="ECO:0000256" key="1">
    <source>
        <dbReference type="ARBA" id="ARBA00008226"/>
    </source>
</evidence>
<dbReference type="InterPro" id="IPR004364">
    <property type="entry name" value="Aa-tRNA-synt_II"/>
</dbReference>
<keyword evidence="5" id="KW-0067">ATP-binding</keyword>
<sequence length="763" mass="83219">LKVVGLADDARTTAVLATARLCAVAVQVELVQPAQLKKGVSPTNKLPVLYEGDQLAAFSTSAVMGYLVATAAAGKGDGLLGRSEWETSLVGSWMEYRLARLDPLCEVACLGPKDKLGDVTGAEVAGPAMDTLMEDLRALDQELATKSYLVGKSVSVADIVVCAALLKAFGVAISPEARESSLQNLTRWFEAVRTEVDMDAVLPTPFAMFSGKTAADGADVAVDMDALLAAAGAPPAEVQEVQASPSGVEVKSLFKRSRTRVKDILHAADGGKEYAGKAVVVCGWARTIREAQKGTLAFMELNDGSCYESIQVVASAKDCEGFAAFVASGGTSSSHRVVGTIIESPAKGQVIELKAKRIDVLGAIDQESYPLKKTGKSQKGHSVEFLREHAHLRARTHLIGCVARVRNACSHAIHEFFRQKGFMYVHTPLITASDCEGAGEMFSVSTLLGAAGGNKGQLPVVDAARKKALATQGVEAEVGEIDYKKDFFGKPAFLTVSGQLNVETYACALSDVYTFGPTFRAENSNTSRHLAEFWMCEPELCFATLQDDIDLGEEFIKFCTQYVMKTCASDIAFFDQRVEKGLIDRLKNVLETPFKRLTYTEAIDILNQPEHLLKDGKPRFEEHPEWGIDLGSEHERYLCEVVFQGPVVLIDYPADIKAFYMRQNELDDKGRLTVQAMDILVPRIGELVGGSAREERLDRLTQRIKDMKLPVEEFDWYCDLRRFGSVPHAGFGMGFERFVMFVTGVHNIRDVIPFPRYPGACAF</sequence>
<evidence type="ECO:0000259" key="9">
    <source>
        <dbReference type="PROSITE" id="PS50862"/>
    </source>
</evidence>
<dbReference type="PROSITE" id="PS50862">
    <property type="entry name" value="AA_TRNA_LIGASE_II"/>
    <property type="match status" value="1"/>
</dbReference>
<feature type="domain" description="Aminoacyl-transfer RNA synthetases class-II family profile" evidence="9">
    <location>
        <begin position="412"/>
        <end position="753"/>
    </location>
</feature>
<dbReference type="InterPro" id="IPR006195">
    <property type="entry name" value="aa-tRNA-synth_II"/>
</dbReference>
<organism evidence="10 11">
    <name type="scientific">Durusdinium trenchii</name>
    <dbReference type="NCBI Taxonomy" id="1381693"/>
    <lineage>
        <taxon>Eukaryota</taxon>
        <taxon>Sar</taxon>
        <taxon>Alveolata</taxon>
        <taxon>Dinophyceae</taxon>
        <taxon>Suessiales</taxon>
        <taxon>Symbiodiniaceae</taxon>
        <taxon>Durusdinium</taxon>
    </lineage>
</organism>
<dbReference type="GO" id="GO:0016874">
    <property type="term" value="F:ligase activity"/>
    <property type="evidence" value="ECO:0007669"/>
    <property type="project" value="UniProtKB-KW"/>
</dbReference>
<evidence type="ECO:0000256" key="4">
    <source>
        <dbReference type="ARBA" id="ARBA00022741"/>
    </source>
</evidence>
<dbReference type="InterPro" id="IPR036282">
    <property type="entry name" value="Glutathione-S-Trfase_C_sf"/>
</dbReference>
<dbReference type="PROSITE" id="PS50405">
    <property type="entry name" value="GST_CTER"/>
    <property type="match status" value="1"/>
</dbReference>
<keyword evidence="11" id="KW-1185">Reference proteome</keyword>
<reference evidence="10 11" key="1">
    <citation type="submission" date="2024-02" db="EMBL/GenBank/DDBJ databases">
        <authorList>
            <person name="Chen Y."/>
            <person name="Shah S."/>
            <person name="Dougan E. K."/>
            <person name="Thang M."/>
            <person name="Chan C."/>
        </authorList>
    </citation>
    <scope>NUCLEOTIDE SEQUENCE [LARGE SCALE GENOMIC DNA]</scope>
</reference>
<evidence type="ECO:0000313" key="10">
    <source>
        <dbReference type="EMBL" id="CAK8988947.1"/>
    </source>
</evidence>
<dbReference type="Gene3D" id="1.20.1050.130">
    <property type="match status" value="1"/>
</dbReference>
<dbReference type="Pfam" id="PF00152">
    <property type="entry name" value="tRNA-synt_2"/>
    <property type="match status" value="1"/>
</dbReference>
<evidence type="ECO:0000256" key="5">
    <source>
        <dbReference type="ARBA" id="ARBA00022840"/>
    </source>
</evidence>
<keyword evidence="7" id="KW-0030">Aminoacyl-tRNA synthetase</keyword>
<dbReference type="InterPro" id="IPR045864">
    <property type="entry name" value="aa-tRNA-synth_II/BPL/LPL"/>
</dbReference>
<feature type="domain" description="GST C-terminal" evidence="8">
    <location>
        <begin position="83"/>
        <end position="209"/>
    </location>
</feature>
<dbReference type="Pfam" id="PF00043">
    <property type="entry name" value="GST_C"/>
    <property type="match status" value="1"/>
</dbReference>
<dbReference type="Proteomes" id="UP001642464">
    <property type="component" value="Unassembled WGS sequence"/>
</dbReference>
<protein>
    <recommendedName>
        <fullName evidence="2">asparagine--tRNA ligase</fullName>
        <ecNumber evidence="2">6.1.1.22</ecNumber>
    </recommendedName>
</protein>
<proteinExistence type="inferred from homology"/>
<keyword evidence="6" id="KW-0648">Protein biosynthesis</keyword>
<dbReference type="InterPro" id="IPR012340">
    <property type="entry name" value="NA-bd_OB-fold"/>
</dbReference>
<evidence type="ECO:0000256" key="7">
    <source>
        <dbReference type="ARBA" id="ARBA00023146"/>
    </source>
</evidence>
<dbReference type="Gene3D" id="2.40.50.140">
    <property type="entry name" value="Nucleic acid-binding proteins"/>
    <property type="match status" value="1"/>
</dbReference>
<dbReference type="PANTHER" id="PTHR22594">
    <property type="entry name" value="ASPARTYL/LYSYL-TRNA SYNTHETASE"/>
    <property type="match status" value="1"/>
</dbReference>
<dbReference type="Pfam" id="PF01336">
    <property type="entry name" value="tRNA_anti-codon"/>
    <property type="match status" value="1"/>
</dbReference>
<dbReference type="InterPro" id="IPR010987">
    <property type="entry name" value="Glutathione-S-Trfase_C-like"/>
</dbReference>
<evidence type="ECO:0000313" key="11">
    <source>
        <dbReference type="Proteomes" id="UP001642464"/>
    </source>
</evidence>
<dbReference type="SUPFAM" id="SSF50249">
    <property type="entry name" value="Nucleic acid-binding proteins"/>
    <property type="match status" value="1"/>
</dbReference>
<dbReference type="CDD" id="cd04318">
    <property type="entry name" value="EcAsnRS_like_N"/>
    <property type="match status" value="1"/>
</dbReference>
<keyword evidence="4" id="KW-0547">Nucleotide-binding</keyword>
<dbReference type="NCBIfam" id="NF003037">
    <property type="entry name" value="PRK03932.1"/>
    <property type="match status" value="1"/>
</dbReference>
<comment type="similarity">
    <text evidence="1">Belongs to the class-II aminoacyl-tRNA synthetase family.</text>
</comment>
<dbReference type="InterPro" id="IPR004046">
    <property type="entry name" value="GST_C"/>
</dbReference>
<dbReference type="EC" id="6.1.1.22" evidence="2"/>
<dbReference type="InterPro" id="IPR002312">
    <property type="entry name" value="Asp/Asn-tRNA-synth_IIb"/>
</dbReference>
<evidence type="ECO:0000256" key="2">
    <source>
        <dbReference type="ARBA" id="ARBA00012816"/>
    </source>
</evidence>
<gene>
    <name evidence="10" type="ORF">SCF082_LOCUS1599</name>
</gene>
<dbReference type="CDD" id="cd00776">
    <property type="entry name" value="AsxRS_core"/>
    <property type="match status" value="1"/>
</dbReference>
<dbReference type="NCBIfam" id="TIGR00457">
    <property type="entry name" value="asnS"/>
    <property type="match status" value="1"/>
</dbReference>
<dbReference type="InterPro" id="IPR004365">
    <property type="entry name" value="NA-bd_OB_tRNA"/>
</dbReference>
<dbReference type="Gene3D" id="3.30.930.10">
    <property type="entry name" value="Bira Bifunctional Protein, Domain 2"/>
    <property type="match status" value="1"/>
</dbReference>
<dbReference type="SUPFAM" id="SSF55681">
    <property type="entry name" value="Class II aaRS and biotin synthetases"/>
    <property type="match status" value="1"/>
</dbReference>
<comment type="caution">
    <text evidence="10">The sequence shown here is derived from an EMBL/GenBank/DDBJ whole genome shotgun (WGS) entry which is preliminary data.</text>
</comment>
<feature type="non-terminal residue" evidence="10">
    <location>
        <position position="1"/>
    </location>
</feature>